<accession>A0A3P1X819</accession>
<dbReference type="Gene3D" id="1.25.40.10">
    <property type="entry name" value="Tetratricopeptide repeat domain"/>
    <property type="match status" value="1"/>
</dbReference>
<dbReference type="Proteomes" id="UP000271008">
    <property type="component" value="Unassembled WGS sequence"/>
</dbReference>
<sequence>QDRAALAHINSLPRAQWNNNIQELVNRLQSDQVLETANRLRESGKEAEAEAMLRQQPPSTRIDLTLADWAQQRRDYTAARAAYQNVLTREPTNADAILGLTEVDIAAGDTAAARSQLAKLPATDNASLNTQRRVRLAQ</sequence>
<protein>
    <submittedName>
        <fullName evidence="1">Cellulose biosynthesis protein BcsC</fullName>
    </submittedName>
</protein>
<feature type="non-terminal residue" evidence="1">
    <location>
        <position position="1"/>
    </location>
</feature>
<dbReference type="AlphaFoldDB" id="A0A3P1X819"/>
<name>A0A3P1X819_ECOLX</name>
<organism evidence="1 2">
    <name type="scientific">Escherichia coli</name>
    <dbReference type="NCBI Taxonomy" id="562"/>
    <lineage>
        <taxon>Bacteria</taxon>
        <taxon>Pseudomonadati</taxon>
        <taxon>Pseudomonadota</taxon>
        <taxon>Gammaproteobacteria</taxon>
        <taxon>Enterobacterales</taxon>
        <taxon>Enterobacteriaceae</taxon>
        <taxon>Escherichia</taxon>
    </lineage>
</organism>
<gene>
    <name evidence="1" type="ORF">EIA08_32545</name>
</gene>
<dbReference type="Pfam" id="PF14559">
    <property type="entry name" value="TPR_19"/>
    <property type="match status" value="1"/>
</dbReference>
<reference evidence="1 2" key="1">
    <citation type="submission" date="2018-11" db="EMBL/GenBank/DDBJ databases">
        <title>Enterobacteriaceae from Patient.</title>
        <authorList>
            <person name="Shen C."/>
            <person name="Yang Y."/>
            <person name="Tian G."/>
        </authorList>
    </citation>
    <scope>NUCLEOTIDE SEQUENCE [LARGE SCALE GENOMIC DNA]</scope>
    <source>
        <strain evidence="1 2">GBGD28</strain>
    </source>
</reference>
<feature type="non-terminal residue" evidence="1">
    <location>
        <position position="138"/>
    </location>
</feature>
<dbReference type="InterPro" id="IPR011990">
    <property type="entry name" value="TPR-like_helical_dom_sf"/>
</dbReference>
<comment type="caution">
    <text evidence="1">The sequence shown here is derived from an EMBL/GenBank/DDBJ whole genome shotgun (WGS) entry which is preliminary data.</text>
</comment>
<dbReference type="RefSeq" id="WP_124939616.1">
    <property type="nucleotide sequence ID" value="NZ_RQTU01000830.1"/>
</dbReference>
<dbReference type="EMBL" id="RQTU01000830">
    <property type="protein sequence ID" value="RRD54671.1"/>
    <property type="molecule type" value="Genomic_DNA"/>
</dbReference>
<evidence type="ECO:0000313" key="1">
    <source>
        <dbReference type="EMBL" id="RRD54671.1"/>
    </source>
</evidence>
<evidence type="ECO:0000313" key="2">
    <source>
        <dbReference type="Proteomes" id="UP000271008"/>
    </source>
</evidence>
<dbReference type="SUPFAM" id="SSF48452">
    <property type="entry name" value="TPR-like"/>
    <property type="match status" value="1"/>
</dbReference>
<proteinExistence type="predicted"/>